<evidence type="ECO:0000256" key="1">
    <source>
        <dbReference type="SAM" id="MobiDB-lite"/>
    </source>
</evidence>
<dbReference type="EMBL" id="LZLS01000003">
    <property type="protein sequence ID" value="OBK31526.1"/>
    <property type="molecule type" value="Genomic_DNA"/>
</dbReference>
<sequence length="61" mass="6536">MDMRSKAISHQAVISGLDGRSGPSLPDHLHPPSTRTTAFGFDTFPTVKHPVAAGRPKGENR</sequence>
<dbReference type="Proteomes" id="UP000093928">
    <property type="component" value="Unassembled WGS sequence"/>
</dbReference>
<evidence type="ECO:0000313" key="3">
    <source>
        <dbReference type="Proteomes" id="UP000093928"/>
    </source>
</evidence>
<gene>
    <name evidence="2" type="ORF">A5634_13080</name>
</gene>
<dbReference type="AlphaFoldDB" id="A0A1A3PBK3"/>
<proteinExistence type="predicted"/>
<name>A0A1A3PBK3_MYCAS</name>
<feature type="region of interest" description="Disordered" evidence="1">
    <location>
        <begin position="1"/>
        <end position="61"/>
    </location>
</feature>
<accession>A0A1A3PBK3</accession>
<protein>
    <submittedName>
        <fullName evidence="2">Uncharacterized protein</fullName>
    </submittedName>
</protein>
<organism evidence="2 3">
    <name type="scientific">Mycobacterium asiaticum</name>
    <dbReference type="NCBI Taxonomy" id="1790"/>
    <lineage>
        <taxon>Bacteria</taxon>
        <taxon>Bacillati</taxon>
        <taxon>Actinomycetota</taxon>
        <taxon>Actinomycetes</taxon>
        <taxon>Mycobacteriales</taxon>
        <taxon>Mycobacteriaceae</taxon>
        <taxon>Mycobacterium</taxon>
    </lineage>
</organism>
<evidence type="ECO:0000313" key="2">
    <source>
        <dbReference type="EMBL" id="OBK31526.1"/>
    </source>
</evidence>
<comment type="caution">
    <text evidence="2">The sequence shown here is derived from an EMBL/GenBank/DDBJ whole genome shotgun (WGS) entry which is preliminary data.</text>
</comment>
<reference evidence="2 3" key="1">
    <citation type="submission" date="2016-06" db="EMBL/GenBank/DDBJ databases">
        <authorList>
            <person name="Kjaerup R.B."/>
            <person name="Dalgaard T.S."/>
            <person name="Juul-Madsen H.R."/>
        </authorList>
    </citation>
    <scope>NUCLEOTIDE SEQUENCE [LARGE SCALE GENOMIC DNA]</scope>
    <source>
        <strain evidence="2 3">1165133.8</strain>
    </source>
</reference>